<protein>
    <submittedName>
        <fullName evidence="1">Uncharacterized protein</fullName>
    </submittedName>
</protein>
<dbReference type="EMBL" id="MU277279">
    <property type="protein sequence ID" value="KAI0055788.1"/>
    <property type="molecule type" value="Genomic_DNA"/>
</dbReference>
<sequence>MRLLYLPPYSPDLNPIEEAFSCLKAWIRRNRDFVRGELTGEPTCDPYSMLWKAVYTSVTPEKAEGWYRDSGYM</sequence>
<gene>
    <name evidence="1" type="ORF">BV25DRAFT_1815140</name>
</gene>
<accession>A0ACB8SHQ6</accession>
<name>A0ACB8SHQ6_9AGAM</name>
<dbReference type="Proteomes" id="UP000814140">
    <property type="component" value="Unassembled WGS sequence"/>
</dbReference>
<organism evidence="1 2">
    <name type="scientific">Artomyces pyxidatus</name>
    <dbReference type="NCBI Taxonomy" id="48021"/>
    <lineage>
        <taxon>Eukaryota</taxon>
        <taxon>Fungi</taxon>
        <taxon>Dikarya</taxon>
        <taxon>Basidiomycota</taxon>
        <taxon>Agaricomycotina</taxon>
        <taxon>Agaricomycetes</taxon>
        <taxon>Russulales</taxon>
        <taxon>Auriscalpiaceae</taxon>
        <taxon>Artomyces</taxon>
    </lineage>
</organism>
<reference evidence="1" key="2">
    <citation type="journal article" date="2022" name="New Phytol.">
        <title>Evolutionary transition to the ectomycorrhizal habit in the genomes of a hyperdiverse lineage of mushroom-forming fungi.</title>
        <authorList>
            <person name="Looney B."/>
            <person name="Miyauchi S."/>
            <person name="Morin E."/>
            <person name="Drula E."/>
            <person name="Courty P.E."/>
            <person name="Kohler A."/>
            <person name="Kuo A."/>
            <person name="LaButti K."/>
            <person name="Pangilinan J."/>
            <person name="Lipzen A."/>
            <person name="Riley R."/>
            <person name="Andreopoulos W."/>
            <person name="He G."/>
            <person name="Johnson J."/>
            <person name="Nolan M."/>
            <person name="Tritt A."/>
            <person name="Barry K.W."/>
            <person name="Grigoriev I.V."/>
            <person name="Nagy L.G."/>
            <person name="Hibbett D."/>
            <person name="Henrissat B."/>
            <person name="Matheny P.B."/>
            <person name="Labbe J."/>
            <person name="Martin F.M."/>
        </authorList>
    </citation>
    <scope>NUCLEOTIDE SEQUENCE</scope>
    <source>
        <strain evidence="1">HHB10654</strain>
    </source>
</reference>
<evidence type="ECO:0000313" key="1">
    <source>
        <dbReference type="EMBL" id="KAI0055788.1"/>
    </source>
</evidence>
<proteinExistence type="predicted"/>
<evidence type="ECO:0000313" key="2">
    <source>
        <dbReference type="Proteomes" id="UP000814140"/>
    </source>
</evidence>
<keyword evidence="2" id="KW-1185">Reference proteome</keyword>
<comment type="caution">
    <text evidence="1">The sequence shown here is derived from an EMBL/GenBank/DDBJ whole genome shotgun (WGS) entry which is preliminary data.</text>
</comment>
<reference evidence="1" key="1">
    <citation type="submission" date="2021-03" db="EMBL/GenBank/DDBJ databases">
        <authorList>
            <consortium name="DOE Joint Genome Institute"/>
            <person name="Ahrendt S."/>
            <person name="Looney B.P."/>
            <person name="Miyauchi S."/>
            <person name="Morin E."/>
            <person name="Drula E."/>
            <person name="Courty P.E."/>
            <person name="Chicoki N."/>
            <person name="Fauchery L."/>
            <person name="Kohler A."/>
            <person name="Kuo A."/>
            <person name="Labutti K."/>
            <person name="Pangilinan J."/>
            <person name="Lipzen A."/>
            <person name="Riley R."/>
            <person name="Andreopoulos W."/>
            <person name="He G."/>
            <person name="Johnson J."/>
            <person name="Barry K.W."/>
            <person name="Grigoriev I.V."/>
            <person name="Nagy L."/>
            <person name="Hibbett D."/>
            <person name="Henrissat B."/>
            <person name="Matheny P.B."/>
            <person name="Labbe J."/>
            <person name="Martin F."/>
        </authorList>
    </citation>
    <scope>NUCLEOTIDE SEQUENCE</scope>
    <source>
        <strain evidence="1">HHB10654</strain>
    </source>
</reference>